<evidence type="ECO:0000259" key="13">
    <source>
        <dbReference type="SMART" id="SM01420"/>
    </source>
</evidence>
<keyword evidence="6" id="KW-0040">ANK repeat</keyword>
<feature type="domain" description="Transient receptor ion channel" evidence="13">
    <location>
        <begin position="252"/>
        <end position="314"/>
    </location>
</feature>
<feature type="transmembrane region" description="Helical" evidence="12">
    <location>
        <begin position="404"/>
        <end position="424"/>
    </location>
</feature>
<feature type="compositionally biased region" description="Basic and acidic residues" evidence="11">
    <location>
        <begin position="1118"/>
        <end position="1133"/>
    </location>
</feature>
<dbReference type="GO" id="GO:0070679">
    <property type="term" value="F:inositol 1,4,5 trisphosphate binding"/>
    <property type="evidence" value="ECO:0007669"/>
    <property type="project" value="TreeGrafter"/>
</dbReference>
<evidence type="ECO:0000313" key="15">
    <source>
        <dbReference type="Proteomes" id="UP000230066"/>
    </source>
</evidence>
<dbReference type="SUPFAM" id="SSF48403">
    <property type="entry name" value="Ankyrin repeat"/>
    <property type="match status" value="1"/>
</dbReference>
<dbReference type="InterPro" id="IPR005821">
    <property type="entry name" value="Ion_trans_dom"/>
</dbReference>
<dbReference type="Gene3D" id="1.25.40.20">
    <property type="entry name" value="Ankyrin repeat-containing domain"/>
    <property type="match status" value="1"/>
</dbReference>
<dbReference type="PANTHER" id="PTHR10117:SF54">
    <property type="entry name" value="TRANSIENT RECEPTOR POTENTIAL-GAMMA PROTEIN"/>
    <property type="match status" value="1"/>
</dbReference>
<dbReference type="EMBL" id="JXXN02000007">
    <property type="protein sequence ID" value="THD29108.1"/>
    <property type="molecule type" value="Genomic_DNA"/>
</dbReference>
<evidence type="ECO:0000256" key="12">
    <source>
        <dbReference type="SAM" id="Phobius"/>
    </source>
</evidence>
<evidence type="ECO:0000256" key="11">
    <source>
        <dbReference type="SAM" id="MobiDB-lite"/>
    </source>
</evidence>
<keyword evidence="9" id="KW-0407">Ion channel</keyword>
<feature type="transmembrane region" description="Helical" evidence="12">
    <location>
        <begin position="757"/>
        <end position="778"/>
    </location>
</feature>
<dbReference type="PRINTS" id="PR01097">
    <property type="entry name" value="TRNSRECEPTRP"/>
</dbReference>
<sequence length="1133" mass="129244">MPFTFANHLTLDRINVAECQRMSHLLVGFEMKQSLTQSQSKDPLKNSMGSSDHLSVNESSRFYQGYQLSMSDLRKATTASKQAAGCLFTNFEDVRLTDEERVYLNAAATGDIGIIRMSLEDSDDSPEFNVNCVDYMGRNALHLAVDSENTEAMEMLLDKLNFECIEEALLHAISKGHPKLVRLIIEHPNYQAGEDQIKRMDSRNAFFRTTEKSQFSPDITPLILSAHYNNHEMVQMFLSRNHTIDKPHSISCQCNDCQVRQDYDSLKRSRSRLNAYRALASPSYMALSSPDPIMTTFELRQEMMKLAEIEKEFKKEYLMLVEQCMNFACEMMDLCRGTQEVEAVISDFLEDGTNIRDPLGRLRLAIRFEEKKFVAHPNCQQYLTSIWYGSETAFLQSWSLIRKIGLSLAATPLLPLLCIMYIIFPTSNLARSMRCPAAKFATHVVSHFLFLILLAAATFRLEENYDSLLDERMLGTGDEETIRQWVQKNFRPSKAIITHVQICIVLWVAGLLLADVKHIYFAGFRSYISNSYNILNFCILSMYIGSYTLRIIVDQWVRESDVFFNATAKINHLLDNNNSVLVHQMVQNWTQSDHFDKSYFITASRFRWKYDDPEIVSDVLFAVANVVSFARTTYLMPAFEALGPLQISFTRMLTDITRFMVLYLLVLFAFMVGLHNLYWYYGLQTFKIYDPEANVTRTQAATELFEGLRQTLYSLFWSMFSQVSISKLPIHKPEQLESTYTDHMIDSSSSTTIVDGVGMVLFAVYHGIIIIVLVNMLIAMMSHSFETIQEDCDVEWKFARTQLWLNYIDNGSTLPVPFNIIPTPHSIKNAIRFVRNFFSDETRFISGNTRSTAFVKVRRDKVVKEKDLVVQETSHSDIMQRLVRRYLFKMERENDADAEKCKEPLCLRGEDSLMPMYGDVQQAVQFVDAEEVPPQIQQAGGALLTSDQFTSPGPGSGSGGTQNGPPGTSGPRRSKRLNYGASRRYSTTAGHALPPGAFPGGGGAGLNLQLPQLDGIQRTQKILDMRLQNLQAQSDQLNCASGNARIKEEIMHVRQLIGENQKALSSIVKAVSQMQEQIAMLNNNMEQWILAQASGREIRTLFVEERSASSKARRKERRERERDRERESLVREV</sequence>
<dbReference type="AlphaFoldDB" id="A0A4E0RYN5"/>
<dbReference type="Proteomes" id="UP000230066">
    <property type="component" value="Unassembled WGS sequence"/>
</dbReference>
<evidence type="ECO:0000256" key="1">
    <source>
        <dbReference type="ARBA" id="ARBA00004141"/>
    </source>
</evidence>
<keyword evidence="14" id="KW-0675">Receptor</keyword>
<evidence type="ECO:0000256" key="2">
    <source>
        <dbReference type="ARBA" id="ARBA00022448"/>
    </source>
</evidence>
<dbReference type="Pfam" id="PF08344">
    <property type="entry name" value="TRP_2"/>
    <property type="match status" value="1"/>
</dbReference>
<feature type="transmembrane region" description="Helical" evidence="12">
    <location>
        <begin position="660"/>
        <end position="681"/>
    </location>
</feature>
<feature type="transmembrane region" description="Helical" evidence="12">
    <location>
        <begin position="495"/>
        <end position="514"/>
    </location>
</feature>
<protein>
    <submittedName>
        <fullName evidence="14">Short transient receptor potential channel 6</fullName>
    </submittedName>
</protein>
<evidence type="ECO:0000256" key="7">
    <source>
        <dbReference type="ARBA" id="ARBA00023065"/>
    </source>
</evidence>
<proteinExistence type="predicted"/>
<dbReference type="InterPro" id="IPR002153">
    <property type="entry name" value="TRPC_channel"/>
</dbReference>
<name>A0A4E0RYN5_FASHE</name>
<evidence type="ECO:0000256" key="6">
    <source>
        <dbReference type="ARBA" id="ARBA00023043"/>
    </source>
</evidence>
<feature type="coiled-coil region" evidence="10">
    <location>
        <begin position="1064"/>
        <end position="1091"/>
    </location>
</feature>
<evidence type="ECO:0000256" key="3">
    <source>
        <dbReference type="ARBA" id="ARBA00022692"/>
    </source>
</evidence>
<keyword evidence="7" id="KW-0406">Ion transport</keyword>
<evidence type="ECO:0000313" key="14">
    <source>
        <dbReference type="EMBL" id="THD29108.1"/>
    </source>
</evidence>
<feature type="region of interest" description="Disordered" evidence="11">
    <location>
        <begin position="1104"/>
        <end position="1133"/>
    </location>
</feature>
<keyword evidence="10" id="KW-0175">Coiled coil</keyword>
<keyword evidence="8 12" id="KW-0472">Membrane</keyword>
<dbReference type="InterPro" id="IPR036770">
    <property type="entry name" value="Ankyrin_rpt-contain_sf"/>
</dbReference>
<feature type="region of interest" description="Disordered" evidence="11">
    <location>
        <begin position="945"/>
        <end position="976"/>
    </location>
</feature>
<evidence type="ECO:0000256" key="8">
    <source>
        <dbReference type="ARBA" id="ARBA00023136"/>
    </source>
</evidence>
<comment type="subcellular location">
    <subcellularLocation>
        <location evidence="1">Membrane</location>
        <topology evidence="1">Multi-pass membrane protein</topology>
    </subcellularLocation>
</comment>
<reference evidence="14" key="1">
    <citation type="submission" date="2019-03" db="EMBL/GenBank/DDBJ databases">
        <title>Improved annotation for the trematode Fasciola hepatica.</title>
        <authorList>
            <person name="Choi Y.-J."/>
            <person name="Martin J."/>
            <person name="Mitreva M."/>
        </authorList>
    </citation>
    <scope>NUCLEOTIDE SEQUENCE [LARGE SCALE GENOMIC DNA]</scope>
</reference>
<evidence type="ECO:0000256" key="10">
    <source>
        <dbReference type="SAM" id="Coils"/>
    </source>
</evidence>
<feature type="transmembrane region" description="Helical" evidence="12">
    <location>
        <begin position="534"/>
        <end position="553"/>
    </location>
</feature>
<gene>
    <name evidence="14" type="ORF">D915_000036</name>
</gene>
<dbReference type="GO" id="GO:0034703">
    <property type="term" value="C:cation channel complex"/>
    <property type="evidence" value="ECO:0007669"/>
    <property type="project" value="TreeGrafter"/>
</dbReference>
<evidence type="ECO:0000256" key="9">
    <source>
        <dbReference type="ARBA" id="ARBA00023303"/>
    </source>
</evidence>
<dbReference type="SMART" id="SM01420">
    <property type="entry name" value="TRP_2"/>
    <property type="match status" value="1"/>
</dbReference>
<dbReference type="Pfam" id="PF00520">
    <property type="entry name" value="Ion_trans"/>
    <property type="match status" value="1"/>
</dbReference>
<dbReference type="GO" id="GO:0005886">
    <property type="term" value="C:plasma membrane"/>
    <property type="evidence" value="ECO:0007669"/>
    <property type="project" value="TreeGrafter"/>
</dbReference>
<dbReference type="Pfam" id="PF12796">
    <property type="entry name" value="Ank_2"/>
    <property type="match status" value="1"/>
</dbReference>
<keyword evidence="15" id="KW-1185">Reference proteome</keyword>
<keyword evidence="5 12" id="KW-1133">Transmembrane helix</keyword>
<keyword evidence="2" id="KW-0813">Transport</keyword>
<evidence type="ECO:0000256" key="5">
    <source>
        <dbReference type="ARBA" id="ARBA00022989"/>
    </source>
</evidence>
<organism evidence="14 15">
    <name type="scientific">Fasciola hepatica</name>
    <name type="common">Liver fluke</name>
    <dbReference type="NCBI Taxonomy" id="6192"/>
    <lineage>
        <taxon>Eukaryota</taxon>
        <taxon>Metazoa</taxon>
        <taxon>Spiralia</taxon>
        <taxon>Lophotrochozoa</taxon>
        <taxon>Platyhelminthes</taxon>
        <taxon>Trematoda</taxon>
        <taxon>Digenea</taxon>
        <taxon>Plagiorchiida</taxon>
        <taxon>Echinostomata</taxon>
        <taxon>Echinostomatoidea</taxon>
        <taxon>Fasciolidae</taxon>
        <taxon>Fasciola</taxon>
    </lineage>
</organism>
<keyword evidence="4" id="KW-0677">Repeat</keyword>
<dbReference type="GO" id="GO:0051480">
    <property type="term" value="P:regulation of cytosolic calcium ion concentration"/>
    <property type="evidence" value="ECO:0007669"/>
    <property type="project" value="TreeGrafter"/>
</dbReference>
<evidence type="ECO:0000256" key="4">
    <source>
        <dbReference type="ARBA" id="ARBA00022737"/>
    </source>
</evidence>
<dbReference type="GO" id="GO:0015279">
    <property type="term" value="F:store-operated calcium channel activity"/>
    <property type="evidence" value="ECO:0007669"/>
    <property type="project" value="TreeGrafter"/>
</dbReference>
<dbReference type="PANTHER" id="PTHR10117">
    <property type="entry name" value="TRANSIENT RECEPTOR POTENTIAL CHANNEL"/>
    <property type="match status" value="1"/>
</dbReference>
<dbReference type="SMART" id="SM00248">
    <property type="entry name" value="ANK"/>
    <property type="match status" value="2"/>
</dbReference>
<comment type="caution">
    <text evidence="14">The sequence shown here is derived from an EMBL/GenBank/DDBJ whole genome shotgun (WGS) entry which is preliminary data.</text>
</comment>
<dbReference type="InterPro" id="IPR002110">
    <property type="entry name" value="Ankyrin_rpt"/>
</dbReference>
<keyword evidence="3 12" id="KW-0812">Transmembrane</keyword>
<accession>A0A4E0RYN5</accession>
<dbReference type="InterPro" id="IPR013555">
    <property type="entry name" value="TRP_dom"/>
</dbReference>
<feature type="transmembrane region" description="Helical" evidence="12">
    <location>
        <begin position="436"/>
        <end position="459"/>
    </location>
</feature>